<feature type="transmembrane region" description="Helical" evidence="1">
    <location>
        <begin position="95"/>
        <end position="112"/>
    </location>
</feature>
<dbReference type="KEGG" id="lcre:Pla8534_15270"/>
<reference evidence="2 3" key="1">
    <citation type="submission" date="2019-02" db="EMBL/GenBank/DDBJ databases">
        <title>Deep-cultivation of Planctomycetes and their phenomic and genomic characterization uncovers novel biology.</title>
        <authorList>
            <person name="Wiegand S."/>
            <person name="Jogler M."/>
            <person name="Boedeker C."/>
            <person name="Pinto D."/>
            <person name="Vollmers J."/>
            <person name="Rivas-Marin E."/>
            <person name="Kohn T."/>
            <person name="Peeters S.H."/>
            <person name="Heuer A."/>
            <person name="Rast P."/>
            <person name="Oberbeckmann S."/>
            <person name="Bunk B."/>
            <person name="Jeske O."/>
            <person name="Meyerdierks A."/>
            <person name="Storesund J.E."/>
            <person name="Kallscheuer N."/>
            <person name="Luecker S."/>
            <person name="Lage O.M."/>
            <person name="Pohl T."/>
            <person name="Merkel B.J."/>
            <person name="Hornburger P."/>
            <person name="Mueller R.-W."/>
            <person name="Bruemmer F."/>
            <person name="Labrenz M."/>
            <person name="Spormann A.M."/>
            <person name="Op den Camp H."/>
            <person name="Overmann J."/>
            <person name="Amann R."/>
            <person name="Jetten M.S.M."/>
            <person name="Mascher T."/>
            <person name="Medema M.H."/>
            <person name="Devos D.P."/>
            <person name="Kaster A.-K."/>
            <person name="Ovreas L."/>
            <person name="Rohde M."/>
            <person name="Galperin M.Y."/>
            <person name="Jogler C."/>
        </authorList>
    </citation>
    <scope>NUCLEOTIDE SEQUENCE [LARGE SCALE GENOMIC DNA]</scope>
    <source>
        <strain evidence="2 3">Pla85_3_4</strain>
    </source>
</reference>
<evidence type="ECO:0000256" key="1">
    <source>
        <dbReference type="SAM" id="Phobius"/>
    </source>
</evidence>
<feature type="transmembrane region" description="Helical" evidence="1">
    <location>
        <begin position="45"/>
        <end position="63"/>
    </location>
</feature>
<proteinExistence type="predicted"/>
<sequence>MSDWTMLAVMISVSLPIGIALGIYLRYRLRSQATRFVRVCQSMSWQFYAAGTVFFLAFAISSIERFPFFIALCAFATFDLIMAVHGFLRERTRYSLLHLLLATTCAGIFAAFCHWFGMTMAVVAVVGAGGAVLVLFALEWNKHNHSRDH</sequence>
<dbReference type="AlphaFoldDB" id="A0A518DPI7"/>
<gene>
    <name evidence="2" type="ORF">Pla8534_15270</name>
</gene>
<dbReference type="EMBL" id="CP036433">
    <property type="protein sequence ID" value="QDU93744.1"/>
    <property type="molecule type" value="Genomic_DNA"/>
</dbReference>
<keyword evidence="1" id="KW-0812">Transmembrane</keyword>
<dbReference type="Proteomes" id="UP000317648">
    <property type="component" value="Chromosome"/>
</dbReference>
<dbReference type="RefSeq" id="WP_145050961.1">
    <property type="nucleotide sequence ID" value="NZ_CP036433.1"/>
</dbReference>
<protein>
    <submittedName>
        <fullName evidence="2">Uncharacterized protein</fullName>
    </submittedName>
</protein>
<evidence type="ECO:0000313" key="2">
    <source>
        <dbReference type="EMBL" id="QDU93744.1"/>
    </source>
</evidence>
<organism evidence="2 3">
    <name type="scientific">Lignipirellula cremea</name>
    <dbReference type="NCBI Taxonomy" id="2528010"/>
    <lineage>
        <taxon>Bacteria</taxon>
        <taxon>Pseudomonadati</taxon>
        <taxon>Planctomycetota</taxon>
        <taxon>Planctomycetia</taxon>
        <taxon>Pirellulales</taxon>
        <taxon>Pirellulaceae</taxon>
        <taxon>Lignipirellula</taxon>
    </lineage>
</organism>
<keyword evidence="1" id="KW-1133">Transmembrane helix</keyword>
<feature type="transmembrane region" description="Helical" evidence="1">
    <location>
        <begin position="69"/>
        <end position="88"/>
    </location>
</feature>
<feature type="transmembrane region" description="Helical" evidence="1">
    <location>
        <begin position="6"/>
        <end position="25"/>
    </location>
</feature>
<feature type="transmembrane region" description="Helical" evidence="1">
    <location>
        <begin position="118"/>
        <end position="138"/>
    </location>
</feature>
<evidence type="ECO:0000313" key="3">
    <source>
        <dbReference type="Proteomes" id="UP000317648"/>
    </source>
</evidence>
<name>A0A518DPI7_9BACT</name>
<keyword evidence="1" id="KW-0472">Membrane</keyword>
<accession>A0A518DPI7</accession>
<keyword evidence="3" id="KW-1185">Reference proteome</keyword>